<dbReference type="GO" id="GO:0016787">
    <property type="term" value="F:hydrolase activity"/>
    <property type="evidence" value="ECO:0007669"/>
    <property type="project" value="UniProtKB-KW"/>
</dbReference>
<dbReference type="InterPro" id="IPR029058">
    <property type="entry name" value="AB_hydrolase_fold"/>
</dbReference>
<dbReference type="PANTHER" id="PTHR43433:SF5">
    <property type="entry name" value="AB HYDROLASE-1 DOMAIN-CONTAINING PROTEIN"/>
    <property type="match status" value="1"/>
</dbReference>
<proteinExistence type="predicted"/>
<dbReference type="Pfam" id="PF00196">
    <property type="entry name" value="GerE"/>
    <property type="match status" value="1"/>
</dbReference>
<evidence type="ECO:0000313" key="3">
    <source>
        <dbReference type="Proteomes" id="UP000326838"/>
    </source>
</evidence>
<dbReference type="InterPro" id="IPR036388">
    <property type="entry name" value="WH-like_DNA-bd_sf"/>
</dbReference>
<dbReference type="Pfam" id="PF12146">
    <property type="entry name" value="Hydrolase_4"/>
    <property type="match status" value="1"/>
</dbReference>
<dbReference type="EMBL" id="VYUY01000019">
    <property type="protein sequence ID" value="KAA9130639.1"/>
    <property type="molecule type" value="Genomic_DNA"/>
</dbReference>
<evidence type="ECO:0000313" key="2">
    <source>
        <dbReference type="EMBL" id="KAA9130639.1"/>
    </source>
</evidence>
<dbReference type="PRINTS" id="PR00038">
    <property type="entry name" value="HTHLUXR"/>
</dbReference>
<evidence type="ECO:0000259" key="1">
    <source>
        <dbReference type="PROSITE" id="PS50043"/>
    </source>
</evidence>
<keyword evidence="3" id="KW-1185">Reference proteome</keyword>
<dbReference type="GO" id="GO:0006355">
    <property type="term" value="P:regulation of DNA-templated transcription"/>
    <property type="evidence" value="ECO:0007669"/>
    <property type="project" value="InterPro"/>
</dbReference>
<dbReference type="Gene3D" id="3.40.50.1820">
    <property type="entry name" value="alpha/beta hydrolase"/>
    <property type="match status" value="1"/>
</dbReference>
<comment type="caution">
    <text evidence="2">The sequence shown here is derived from an EMBL/GenBank/DDBJ whole genome shotgun (WGS) entry which is preliminary data.</text>
</comment>
<dbReference type="SUPFAM" id="SSF46894">
    <property type="entry name" value="C-terminal effector domain of the bipartite response regulators"/>
    <property type="match status" value="1"/>
</dbReference>
<dbReference type="InterPro" id="IPR050471">
    <property type="entry name" value="AB_hydrolase"/>
</dbReference>
<dbReference type="PROSITE" id="PS00622">
    <property type="entry name" value="HTH_LUXR_1"/>
    <property type="match status" value="1"/>
</dbReference>
<organism evidence="2 3">
    <name type="scientific">Microbacterium caowuchunii</name>
    <dbReference type="NCBI Taxonomy" id="2614638"/>
    <lineage>
        <taxon>Bacteria</taxon>
        <taxon>Bacillati</taxon>
        <taxon>Actinomycetota</taxon>
        <taxon>Actinomycetes</taxon>
        <taxon>Micrococcales</taxon>
        <taxon>Microbacteriaceae</taxon>
        <taxon>Microbacterium</taxon>
    </lineage>
</organism>
<name>A0A5N0TBC0_9MICO</name>
<dbReference type="Proteomes" id="UP000326838">
    <property type="component" value="Unassembled WGS sequence"/>
</dbReference>
<accession>A0A5N0TBC0</accession>
<dbReference type="InterPro" id="IPR000792">
    <property type="entry name" value="Tscrpt_reg_LuxR_C"/>
</dbReference>
<dbReference type="PANTHER" id="PTHR43433">
    <property type="entry name" value="HYDROLASE, ALPHA/BETA FOLD FAMILY PROTEIN"/>
    <property type="match status" value="1"/>
</dbReference>
<dbReference type="InterPro" id="IPR022742">
    <property type="entry name" value="Hydrolase_4"/>
</dbReference>
<dbReference type="InterPro" id="IPR016032">
    <property type="entry name" value="Sig_transdc_resp-reg_C-effctor"/>
</dbReference>
<dbReference type="InterPro" id="IPR000073">
    <property type="entry name" value="AB_hydrolase_1"/>
</dbReference>
<protein>
    <submittedName>
        <fullName evidence="2">Alpha/beta fold hydrolase</fullName>
    </submittedName>
</protein>
<dbReference type="SMART" id="SM00421">
    <property type="entry name" value="HTH_LUXR"/>
    <property type="match status" value="1"/>
</dbReference>
<dbReference type="AlphaFoldDB" id="A0A5N0TBC0"/>
<sequence length="375" mass="41246">MLVAAAPYHGVVDTLGGDVVQEIRFARSADGVGIAYAVHGSGPPLLLDACWLSHLQFDWESPVWRHYLTDLGEVATVIRYDERGHGLSDRHVTDHSLEARVGDLEAVVEDAGFDRFALLATAQGGPVAIEYAARHPERLTRLVFYGSYSGAEAAATPEELELLAAFEALIRVGWARPTSEFRRVFSSMMIPGGTEEQMRWIDDLQQRACDTETAVISRAQRQVADSTWRLPRIDLPTLVIHSRGDQMNEFHHARHLAAGIRGARLVALESNNHIVLADEPAWQVFLSEVTDFLEPDRRPSDAADTADPDVAALITPRELDILRLAAAGRDNEAIAAELFLSVRTVERHLQNAYAKLGLSGRSARTAAVARLLSHS</sequence>
<dbReference type="PRINTS" id="PR00111">
    <property type="entry name" value="ABHYDROLASE"/>
</dbReference>
<dbReference type="GO" id="GO:0003677">
    <property type="term" value="F:DNA binding"/>
    <property type="evidence" value="ECO:0007669"/>
    <property type="project" value="InterPro"/>
</dbReference>
<gene>
    <name evidence="2" type="ORF">F6B40_13435</name>
</gene>
<feature type="domain" description="HTH luxR-type" evidence="1">
    <location>
        <begin position="307"/>
        <end position="372"/>
    </location>
</feature>
<keyword evidence="2" id="KW-0378">Hydrolase</keyword>
<dbReference type="CDD" id="cd06170">
    <property type="entry name" value="LuxR_C_like"/>
    <property type="match status" value="1"/>
</dbReference>
<dbReference type="SUPFAM" id="SSF53474">
    <property type="entry name" value="alpha/beta-Hydrolases"/>
    <property type="match status" value="1"/>
</dbReference>
<reference evidence="3" key="1">
    <citation type="submission" date="2019-09" db="EMBL/GenBank/DDBJ databases">
        <title>Mumia zhuanghuii sp. nov. isolated from the intestinal contents of plateau pika (Ochotona curzoniae) in the Qinghai-Tibet plateau of China.</title>
        <authorList>
            <person name="Tian Z."/>
        </authorList>
    </citation>
    <scope>NUCLEOTIDE SEQUENCE [LARGE SCALE GENOMIC DNA]</scope>
    <source>
        <strain evidence="3">L-033</strain>
    </source>
</reference>
<dbReference type="Gene3D" id="1.10.10.10">
    <property type="entry name" value="Winged helix-like DNA-binding domain superfamily/Winged helix DNA-binding domain"/>
    <property type="match status" value="1"/>
</dbReference>
<dbReference type="PROSITE" id="PS50043">
    <property type="entry name" value="HTH_LUXR_2"/>
    <property type="match status" value="1"/>
</dbReference>